<dbReference type="InterPro" id="IPR016181">
    <property type="entry name" value="Acyl_CoA_acyltransferase"/>
</dbReference>
<reference evidence="2" key="1">
    <citation type="journal article" date="2019" name="Int. J. Syst. Evol. Microbiol.">
        <title>The Global Catalogue of Microorganisms (GCM) 10K type strain sequencing project: providing services to taxonomists for standard genome sequencing and annotation.</title>
        <authorList>
            <consortium name="The Broad Institute Genomics Platform"/>
            <consortium name="The Broad Institute Genome Sequencing Center for Infectious Disease"/>
            <person name="Wu L."/>
            <person name="Ma J."/>
        </authorList>
    </citation>
    <scope>NUCLEOTIDE SEQUENCE [LARGE SCALE GENOMIC DNA]</scope>
    <source>
        <strain evidence="2">CGMCC 1.10759</strain>
    </source>
</reference>
<evidence type="ECO:0000313" key="1">
    <source>
        <dbReference type="EMBL" id="MFC4313081.1"/>
    </source>
</evidence>
<proteinExistence type="predicted"/>
<dbReference type="PANTHER" id="PTHR47017">
    <property type="entry name" value="ACYL-COA"/>
    <property type="match status" value="1"/>
</dbReference>
<organism evidence="1 2">
    <name type="scientific">Steroidobacter flavus</name>
    <dbReference type="NCBI Taxonomy" id="1842136"/>
    <lineage>
        <taxon>Bacteria</taxon>
        <taxon>Pseudomonadati</taxon>
        <taxon>Pseudomonadota</taxon>
        <taxon>Gammaproteobacteria</taxon>
        <taxon>Steroidobacterales</taxon>
        <taxon>Steroidobacteraceae</taxon>
        <taxon>Steroidobacter</taxon>
    </lineage>
</organism>
<dbReference type="RefSeq" id="WP_380603084.1">
    <property type="nucleotide sequence ID" value="NZ_JBHSDU010000015.1"/>
</dbReference>
<name>A0ABV8SZK3_9GAMM</name>
<accession>A0ABV8SZK3</accession>
<dbReference type="Gene3D" id="3.40.630.30">
    <property type="match status" value="1"/>
</dbReference>
<dbReference type="InterPro" id="IPR007434">
    <property type="entry name" value="FemAB-like"/>
</dbReference>
<evidence type="ECO:0000313" key="2">
    <source>
        <dbReference type="Proteomes" id="UP001595904"/>
    </source>
</evidence>
<keyword evidence="2" id="KW-1185">Reference proteome</keyword>
<dbReference type="SUPFAM" id="SSF55729">
    <property type="entry name" value="Acyl-CoA N-acyltransferases (Nat)"/>
    <property type="match status" value="1"/>
</dbReference>
<gene>
    <name evidence="1" type="ORF">ACFPN2_28630</name>
</gene>
<comment type="caution">
    <text evidence="1">The sequence shown here is derived from an EMBL/GenBank/DDBJ whole genome shotgun (WGS) entry which is preliminary data.</text>
</comment>
<sequence length="381" mass="43695">MSATLQARFITSIDRLPAAQWNALALGGNPFVRHEFLLALERTGCVGKASGWFPTHLVLEDGDRLIGAVPLYRKSHSWGEFVFDFSWARAYDQAGLRYYPKLVSMPPFTPATGPRLLIAPDAPADVRTRLNTELLTYAKAEHLSSAHLLFLTEEDRASLSDAGYSWRKDCQFHWHNRGYKTFDDFIATFRSDKRKKALRERRRVSEGGVSFRTLTGAEMDARLWNIVFGFSAATFEAHGHEHYLNVEFFQAVAAVMPESIVIKLAEYQGEPIATAIFFRGDEVLYGRYWGAAANYHSLHFETCYYQGIEYCIEHNLKHFEPGTQGEHKVPRGFEPTETWSAHWIADPRFRRAIDHYLNDERAAIDQYILQVEEHTPYHRGP</sequence>
<dbReference type="Pfam" id="PF04339">
    <property type="entry name" value="FemAB_like"/>
    <property type="match status" value="1"/>
</dbReference>
<dbReference type="PANTHER" id="PTHR47017:SF1">
    <property type="entry name" value="ACYL-COA"/>
    <property type="match status" value="1"/>
</dbReference>
<dbReference type="Proteomes" id="UP001595904">
    <property type="component" value="Unassembled WGS sequence"/>
</dbReference>
<dbReference type="EMBL" id="JBHSDU010000015">
    <property type="protein sequence ID" value="MFC4313081.1"/>
    <property type="molecule type" value="Genomic_DNA"/>
</dbReference>
<protein>
    <submittedName>
        <fullName evidence="1">GNAT family N-acetyltransferase</fullName>
    </submittedName>
</protein>